<dbReference type="AlphaFoldDB" id="A0A9P1BXR9"/>
<accession>A0A9P1BXR9</accession>
<evidence type="ECO:0000256" key="1">
    <source>
        <dbReference type="SAM" id="MobiDB-lite"/>
    </source>
</evidence>
<gene>
    <name evidence="2" type="ORF">C1SCF055_LOCUS9221</name>
</gene>
<evidence type="ECO:0000313" key="2">
    <source>
        <dbReference type="EMBL" id="CAI3981436.1"/>
    </source>
</evidence>
<comment type="caution">
    <text evidence="2">The sequence shown here is derived from an EMBL/GenBank/DDBJ whole genome shotgun (WGS) entry which is preliminary data.</text>
</comment>
<evidence type="ECO:0000313" key="3">
    <source>
        <dbReference type="EMBL" id="CAL4768748.1"/>
    </source>
</evidence>
<name>A0A9P1BXR9_9DINO</name>
<organism evidence="2">
    <name type="scientific">Cladocopium goreaui</name>
    <dbReference type="NCBI Taxonomy" id="2562237"/>
    <lineage>
        <taxon>Eukaryota</taxon>
        <taxon>Sar</taxon>
        <taxon>Alveolata</taxon>
        <taxon>Dinophyceae</taxon>
        <taxon>Suessiales</taxon>
        <taxon>Symbiodiniaceae</taxon>
        <taxon>Cladocopium</taxon>
    </lineage>
</organism>
<dbReference type="EMBL" id="CAMXCT030000633">
    <property type="protein sequence ID" value="CAL4768748.1"/>
    <property type="molecule type" value="Genomic_DNA"/>
</dbReference>
<reference evidence="2" key="1">
    <citation type="submission" date="2022-10" db="EMBL/GenBank/DDBJ databases">
        <authorList>
            <person name="Chen Y."/>
            <person name="Dougan E. K."/>
            <person name="Chan C."/>
            <person name="Rhodes N."/>
            <person name="Thang M."/>
        </authorList>
    </citation>
    <scope>NUCLEOTIDE SEQUENCE</scope>
</reference>
<protein>
    <submittedName>
        <fullName evidence="2">Uncharacterized protein</fullName>
    </submittedName>
</protein>
<reference evidence="3 4" key="2">
    <citation type="submission" date="2024-05" db="EMBL/GenBank/DDBJ databases">
        <authorList>
            <person name="Chen Y."/>
            <person name="Shah S."/>
            <person name="Dougan E. K."/>
            <person name="Thang M."/>
            <person name="Chan C."/>
        </authorList>
    </citation>
    <scope>NUCLEOTIDE SEQUENCE [LARGE SCALE GENOMIC DNA]</scope>
</reference>
<dbReference type="EMBL" id="CAMXCT010000633">
    <property type="protein sequence ID" value="CAI3981436.1"/>
    <property type="molecule type" value="Genomic_DNA"/>
</dbReference>
<evidence type="ECO:0000313" key="4">
    <source>
        <dbReference type="Proteomes" id="UP001152797"/>
    </source>
</evidence>
<dbReference type="Proteomes" id="UP001152797">
    <property type="component" value="Unassembled WGS sequence"/>
</dbReference>
<feature type="region of interest" description="Disordered" evidence="1">
    <location>
        <begin position="1"/>
        <end position="22"/>
    </location>
</feature>
<sequence>MSGQDEKGEVPSASARPPLPGFSAKTERWVMELVYGRRCEAEEKYLKERRLNVPVTKVPLYKSLGFRAIKHPSYIEVRPATPSMASKASKASRLSGASGASRSCASLGRRICSQPILVPIEEPAEVLEEEEVPNDQAEVPQQTSSGFVMPKYAHAKYSMRHMYLAECGARNNSMRNVRNVIKPLPNARAAGGAKTQSEVGR</sequence>
<keyword evidence="4" id="KW-1185">Reference proteome</keyword>
<proteinExistence type="predicted"/>
<dbReference type="EMBL" id="CAMXCT020000633">
    <property type="protein sequence ID" value="CAL1134811.1"/>
    <property type="molecule type" value="Genomic_DNA"/>
</dbReference>
<dbReference type="OrthoDB" id="411300at2759"/>